<evidence type="ECO:0000313" key="3">
    <source>
        <dbReference type="Proteomes" id="UP000036951"/>
    </source>
</evidence>
<evidence type="ECO:0000313" key="2">
    <source>
        <dbReference type="EMBL" id="KOO68092.1"/>
    </source>
</evidence>
<organism evidence="2 3">
    <name type="scientific">Xylanibacter rarus</name>
    <dbReference type="NCBI Taxonomy" id="1676614"/>
    <lineage>
        <taxon>Bacteria</taxon>
        <taxon>Pseudomonadati</taxon>
        <taxon>Bacteroidota</taxon>
        <taxon>Bacteroidia</taxon>
        <taxon>Bacteroidales</taxon>
        <taxon>Prevotellaceae</taxon>
        <taxon>Xylanibacter</taxon>
    </lineage>
</organism>
<keyword evidence="3" id="KW-1185">Reference proteome</keyword>
<keyword evidence="1" id="KW-0472">Membrane</keyword>
<accession>A0A8E1URC6</accession>
<evidence type="ECO:0000256" key="1">
    <source>
        <dbReference type="SAM" id="Phobius"/>
    </source>
</evidence>
<name>A0A8E1URC6_9BACT</name>
<reference evidence="2 3" key="1">
    <citation type="submission" date="2015-06" db="EMBL/GenBank/DDBJ databases">
        <title>Prevotella sp. 109, sp. nov., a novel member of the family Prevotellaceae isolated from human faeces.</title>
        <authorList>
            <person name="Shkoporov A.N."/>
            <person name="Chaplin A.V."/>
            <person name="Kafarskaia L.I."/>
            <person name="Efimov B.A."/>
        </authorList>
    </citation>
    <scope>NUCLEOTIDE SEQUENCE [LARGE SCALE GENOMIC DNA]</scope>
    <source>
        <strain evidence="2 3">109</strain>
    </source>
</reference>
<dbReference type="AlphaFoldDB" id="A0A8E1URC6"/>
<keyword evidence="1" id="KW-1133">Transmembrane helix</keyword>
<dbReference type="Proteomes" id="UP000036951">
    <property type="component" value="Unassembled WGS sequence"/>
</dbReference>
<feature type="transmembrane region" description="Helical" evidence="1">
    <location>
        <begin position="105"/>
        <end position="124"/>
    </location>
</feature>
<comment type="caution">
    <text evidence="2">The sequence shown here is derived from an EMBL/GenBank/DDBJ whole genome shotgun (WGS) entry which is preliminary data.</text>
</comment>
<sequence>MDNIQNKLTDAAKSALNQSVQEITEMILEKAKQNACSHKTEDEISLHDILKAKQEILSNKHSEITKEYRRRRIYLMISMMGMVYAVFGIMFYIYQNNTYDITKDIGLVIAALGTFMTIIGFIYAQLTNTKSQEIIVRTDIADNNSLEFEIVRKWRTIEQLSTTLMLKDGIPSDRAKSINFIVEFLSQQLVNVINILDLKELLIARNAIVHKGKTFSKSELEENLLVANKIIIELEKRIHLKTL</sequence>
<dbReference type="RefSeq" id="WP_053398654.1">
    <property type="nucleotide sequence ID" value="NZ_LFQU01000018.1"/>
</dbReference>
<protein>
    <submittedName>
        <fullName evidence="2">Uncharacterized protein</fullName>
    </submittedName>
</protein>
<keyword evidence="1" id="KW-0812">Transmembrane</keyword>
<proteinExistence type="predicted"/>
<feature type="transmembrane region" description="Helical" evidence="1">
    <location>
        <begin position="73"/>
        <end position="93"/>
    </location>
</feature>
<dbReference type="EMBL" id="LFQU01000018">
    <property type="protein sequence ID" value="KOO68092.1"/>
    <property type="molecule type" value="Genomic_DNA"/>
</dbReference>
<gene>
    <name evidence="2" type="ORF">ACU52_09595</name>
</gene>